<dbReference type="PANTHER" id="PTHR46208:SF1">
    <property type="entry name" value="MITOCHONDRIAL IMPORT RECEPTOR SUBUNIT TOM70"/>
    <property type="match status" value="1"/>
</dbReference>
<keyword evidence="3" id="KW-0677">Repeat</keyword>
<evidence type="ECO:0000256" key="4">
    <source>
        <dbReference type="ARBA" id="ARBA00022803"/>
    </source>
</evidence>
<evidence type="ECO:0000259" key="10">
    <source>
        <dbReference type="PROSITE" id="PS50104"/>
    </source>
</evidence>
<dbReference type="Pfam" id="PF13432">
    <property type="entry name" value="TPR_16"/>
    <property type="match status" value="1"/>
</dbReference>
<evidence type="ECO:0000256" key="5">
    <source>
        <dbReference type="ARBA" id="ARBA00022989"/>
    </source>
</evidence>
<feature type="domain" description="TIR" evidence="10">
    <location>
        <begin position="6"/>
        <end position="134"/>
    </location>
</feature>
<dbReference type="EMBL" id="FNKL01000001">
    <property type="protein sequence ID" value="SDQ06156.1"/>
    <property type="molecule type" value="Genomic_DNA"/>
</dbReference>
<evidence type="ECO:0000256" key="3">
    <source>
        <dbReference type="ARBA" id="ARBA00022737"/>
    </source>
</evidence>
<dbReference type="PROSITE" id="PS50104">
    <property type="entry name" value="TIR"/>
    <property type="match status" value="1"/>
</dbReference>
<dbReference type="GO" id="GO:0008320">
    <property type="term" value="F:protein transmembrane transporter activity"/>
    <property type="evidence" value="ECO:0007669"/>
    <property type="project" value="TreeGrafter"/>
</dbReference>
<dbReference type="PROSITE" id="PS50005">
    <property type="entry name" value="TPR"/>
    <property type="match status" value="1"/>
</dbReference>
<keyword evidence="12" id="KW-1185">Reference proteome</keyword>
<keyword evidence="6" id="KW-0472">Membrane</keyword>
<protein>
    <submittedName>
        <fullName evidence="11">Tetratricopeptide repeat-containing protein</fullName>
    </submittedName>
</protein>
<evidence type="ECO:0000256" key="7">
    <source>
        <dbReference type="ARBA" id="ARBA00038030"/>
    </source>
</evidence>
<dbReference type="InterPro" id="IPR035897">
    <property type="entry name" value="Toll_tir_struct_dom_sf"/>
</dbReference>
<dbReference type="InterPro" id="IPR019734">
    <property type="entry name" value="TPR_rpt"/>
</dbReference>
<dbReference type="Gene3D" id="1.25.40.10">
    <property type="entry name" value="Tetratricopeptide repeat domain"/>
    <property type="match status" value="2"/>
</dbReference>
<dbReference type="InterPro" id="IPR011990">
    <property type="entry name" value="TPR-like_helical_dom_sf"/>
</dbReference>
<evidence type="ECO:0000256" key="9">
    <source>
        <dbReference type="SAM" id="Coils"/>
    </source>
</evidence>
<accession>A0A1H0XU36</accession>
<evidence type="ECO:0000313" key="11">
    <source>
        <dbReference type="EMBL" id="SDQ06156.1"/>
    </source>
</evidence>
<dbReference type="GO" id="GO:0030150">
    <property type="term" value="P:protein import into mitochondrial matrix"/>
    <property type="evidence" value="ECO:0007669"/>
    <property type="project" value="TreeGrafter"/>
</dbReference>
<evidence type="ECO:0000256" key="1">
    <source>
        <dbReference type="ARBA" id="ARBA00004167"/>
    </source>
</evidence>
<evidence type="ECO:0000256" key="6">
    <source>
        <dbReference type="ARBA" id="ARBA00023136"/>
    </source>
</evidence>
<feature type="repeat" description="TPR" evidence="8">
    <location>
        <begin position="254"/>
        <end position="287"/>
    </location>
</feature>
<dbReference type="SUPFAM" id="SSF52200">
    <property type="entry name" value="Toll/Interleukin receptor TIR domain"/>
    <property type="match status" value="1"/>
</dbReference>
<dbReference type="SUPFAM" id="SSF48452">
    <property type="entry name" value="TPR-like"/>
    <property type="match status" value="2"/>
</dbReference>
<dbReference type="Pfam" id="PF13181">
    <property type="entry name" value="TPR_8"/>
    <property type="match status" value="3"/>
</dbReference>
<keyword evidence="2" id="KW-0812">Transmembrane</keyword>
<proteinExistence type="inferred from homology"/>
<dbReference type="SMART" id="SM00255">
    <property type="entry name" value="TIR"/>
    <property type="match status" value="1"/>
</dbReference>
<dbReference type="Pfam" id="PF13676">
    <property type="entry name" value="TIR_2"/>
    <property type="match status" value="1"/>
</dbReference>
<dbReference type="SMART" id="SM00028">
    <property type="entry name" value="TPR"/>
    <property type="match status" value="7"/>
</dbReference>
<evidence type="ECO:0000313" key="12">
    <source>
        <dbReference type="Proteomes" id="UP000199627"/>
    </source>
</evidence>
<keyword evidence="9" id="KW-0175">Coiled coil</keyword>
<dbReference type="AlphaFoldDB" id="A0A1H0XU36"/>
<dbReference type="GO" id="GO:0007165">
    <property type="term" value="P:signal transduction"/>
    <property type="evidence" value="ECO:0007669"/>
    <property type="project" value="InterPro"/>
</dbReference>
<keyword evidence="4 8" id="KW-0802">TPR repeat</keyword>
<dbReference type="STRING" id="311333.SAMN05421664_0245"/>
<dbReference type="InterPro" id="IPR000157">
    <property type="entry name" value="TIR_dom"/>
</dbReference>
<dbReference type="Proteomes" id="UP000199627">
    <property type="component" value="Unassembled WGS sequence"/>
</dbReference>
<name>A0A1H0XU36_9FLAO</name>
<comment type="similarity">
    <text evidence="7">Belongs to the Tom70 family.</text>
</comment>
<dbReference type="GO" id="GO:0030943">
    <property type="term" value="F:mitochondrion targeting sequence binding"/>
    <property type="evidence" value="ECO:0007669"/>
    <property type="project" value="TreeGrafter"/>
</dbReference>
<dbReference type="PANTHER" id="PTHR46208">
    <property type="entry name" value="MITOCHONDRIAL IMPORT RECEPTOR SUBUNIT TOM70"/>
    <property type="match status" value="1"/>
</dbReference>
<comment type="subcellular location">
    <subcellularLocation>
        <location evidence="1">Membrane</location>
        <topology evidence="1">Single-pass membrane protein</topology>
    </subcellularLocation>
</comment>
<keyword evidence="5" id="KW-1133">Transmembrane helix</keyword>
<organism evidence="11 12">
    <name type="scientific">Chryseobacterium soldanellicola</name>
    <dbReference type="NCBI Taxonomy" id="311333"/>
    <lineage>
        <taxon>Bacteria</taxon>
        <taxon>Pseudomonadati</taxon>
        <taxon>Bacteroidota</taxon>
        <taxon>Flavobacteriia</taxon>
        <taxon>Flavobacteriales</taxon>
        <taxon>Weeksellaceae</taxon>
        <taxon>Chryseobacterium group</taxon>
        <taxon>Chryseobacterium</taxon>
    </lineage>
</organism>
<dbReference type="OrthoDB" id="2067003at2"/>
<dbReference type="Gene3D" id="3.40.50.10140">
    <property type="entry name" value="Toll/interleukin-1 receptor homology (TIR) domain"/>
    <property type="match status" value="1"/>
</dbReference>
<feature type="coiled-coil region" evidence="9">
    <location>
        <begin position="106"/>
        <end position="133"/>
    </location>
</feature>
<dbReference type="GO" id="GO:0016020">
    <property type="term" value="C:membrane"/>
    <property type="evidence" value="ECO:0007669"/>
    <property type="project" value="UniProtKB-SubCell"/>
</dbReference>
<evidence type="ECO:0000256" key="8">
    <source>
        <dbReference type="PROSITE-ProRule" id="PRU00339"/>
    </source>
</evidence>
<dbReference type="RefSeq" id="WP_089752864.1">
    <property type="nucleotide sequence ID" value="NZ_FNKL01000001.1"/>
</dbReference>
<gene>
    <name evidence="11" type="ORF">SAMN05421664_0245</name>
</gene>
<reference evidence="12" key="1">
    <citation type="submission" date="2016-10" db="EMBL/GenBank/DDBJ databases">
        <authorList>
            <person name="Varghese N."/>
            <person name="Submissions S."/>
        </authorList>
    </citation>
    <scope>NUCLEOTIDE SEQUENCE [LARGE SCALE GENOMIC DNA]</scope>
    <source>
        <strain evidence="12">DSM 17072</strain>
    </source>
</reference>
<evidence type="ECO:0000256" key="2">
    <source>
        <dbReference type="ARBA" id="ARBA00022692"/>
    </source>
</evidence>
<sequence length="542" mass="63981">MNQSKVEKTIFISYSWQDFEVADKIENDLNCSGIKIVRDVKLEYKDNIFDFMKRIKNEDYALLLISNSYLNSVNCMREVLEIITNQQEFSKKILPVILPNTKLFKAEDRIDLIKNWEKRIEDLNIKLKSLNNLSNTEEIIKTIGDYSKIRDSIDIFTQTITQLNCKSFQELDNANYQPLLEHIGILKDDLINLIIRISQIKDLLEREIEIDKLLEKNPNQESFIFLKANIALNESKYEKAKLLFNKLLEKNKHPIIYNNLGICLQNQGLIDEAIIEYKKAIEIDTQESSLAYTNLALLQHEKYKLYDEAEKNYLKSLEYYYTCSVAHANYANLLVEMNNYSKSIFHYEEALKYYSPNESNIELYSIYYSLSFVFHTKIKNFDAAKKNYLECLRLNSENFKAHCNFAVLLIHEFKDFNQAEFHYKEALKINPKDHITLNNIGNFYMKQMDNEILAEHYYNEAIKFNNLYTQPYIGLGILNFEKDILKSKLFFEKALEIDPKFSQAHFYYAKLLSSKFNDPENAKIHYITSEILKLENQDSNIR</sequence>